<dbReference type="EMBL" id="VSSQ01146575">
    <property type="protein sequence ID" value="MPN64943.1"/>
    <property type="molecule type" value="Genomic_DNA"/>
</dbReference>
<dbReference type="AlphaFoldDB" id="A0A645K1G0"/>
<gene>
    <name evidence="1" type="ORF">SDC9_212722</name>
</gene>
<evidence type="ECO:0000313" key="1">
    <source>
        <dbReference type="EMBL" id="MPN64943.1"/>
    </source>
</evidence>
<comment type="caution">
    <text evidence="1">The sequence shown here is derived from an EMBL/GenBank/DDBJ whole genome shotgun (WGS) entry which is preliminary data.</text>
</comment>
<sequence length="63" mass="7056">MKKADFLFALICFILPKPPMAEKPTAETAKKPAAFVVEAGRYAWAWADAQYYSCFALPEKEAI</sequence>
<accession>A0A645K1G0</accession>
<organism evidence="1">
    <name type="scientific">bioreactor metagenome</name>
    <dbReference type="NCBI Taxonomy" id="1076179"/>
    <lineage>
        <taxon>unclassified sequences</taxon>
        <taxon>metagenomes</taxon>
        <taxon>ecological metagenomes</taxon>
    </lineage>
</organism>
<name>A0A645K1G0_9ZZZZ</name>
<reference evidence="1" key="1">
    <citation type="submission" date="2019-08" db="EMBL/GenBank/DDBJ databases">
        <authorList>
            <person name="Kucharzyk K."/>
            <person name="Murdoch R.W."/>
            <person name="Higgins S."/>
            <person name="Loffler F."/>
        </authorList>
    </citation>
    <scope>NUCLEOTIDE SEQUENCE</scope>
</reference>
<proteinExistence type="predicted"/>
<protein>
    <submittedName>
        <fullName evidence="1">Uncharacterized protein</fullName>
    </submittedName>
</protein>